<evidence type="ECO:0000313" key="3">
    <source>
        <dbReference type="Proteomes" id="UP000011083"/>
    </source>
</evidence>
<evidence type="ECO:0000313" key="2">
    <source>
        <dbReference type="EMBL" id="ELR17509.1"/>
    </source>
</evidence>
<gene>
    <name evidence="2" type="ORF">ACA1_062520</name>
</gene>
<proteinExistence type="predicted"/>
<reference evidence="2 3" key="1">
    <citation type="journal article" date="2013" name="Genome Biol.">
        <title>Genome of Acanthamoeba castellanii highlights extensive lateral gene transfer and early evolution of tyrosine kinase signaling.</title>
        <authorList>
            <person name="Clarke M."/>
            <person name="Lohan A.J."/>
            <person name="Liu B."/>
            <person name="Lagkouvardos I."/>
            <person name="Roy S."/>
            <person name="Zafar N."/>
            <person name="Bertelli C."/>
            <person name="Schilde C."/>
            <person name="Kianianmomeni A."/>
            <person name="Burglin T.R."/>
            <person name="Frech C."/>
            <person name="Turcotte B."/>
            <person name="Kopec K.O."/>
            <person name="Synnott J.M."/>
            <person name="Choo C."/>
            <person name="Paponov I."/>
            <person name="Finkler A."/>
            <person name="Soon Heng Tan C."/>
            <person name="Hutchins A.P."/>
            <person name="Weinmeier T."/>
            <person name="Rattei T."/>
            <person name="Chu J.S."/>
            <person name="Gimenez G."/>
            <person name="Irimia M."/>
            <person name="Rigden D.J."/>
            <person name="Fitzpatrick D.A."/>
            <person name="Lorenzo-Morales J."/>
            <person name="Bateman A."/>
            <person name="Chiu C.H."/>
            <person name="Tang P."/>
            <person name="Hegemann P."/>
            <person name="Fromm H."/>
            <person name="Raoult D."/>
            <person name="Greub G."/>
            <person name="Miranda-Saavedra D."/>
            <person name="Chen N."/>
            <person name="Nash P."/>
            <person name="Ginger M.L."/>
            <person name="Horn M."/>
            <person name="Schaap P."/>
            <person name="Caler L."/>
            <person name="Loftus B."/>
        </authorList>
    </citation>
    <scope>NUCLEOTIDE SEQUENCE [LARGE SCALE GENOMIC DNA]</scope>
    <source>
        <strain evidence="2 3">Neff</strain>
    </source>
</reference>
<dbReference type="RefSeq" id="XP_004339522.1">
    <property type="nucleotide sequence ID" value="XM_004339474.1"/>
</dbReference>
<feature type="compositionally biased region" description="Low complexity" evidence="1">
    <location>
        <begin position="132"/>
        <end position="144"/>
    </location>
</feature>
<protein>
    <submittedName>
        <fullName evidence="2">Uncharacterized protein</fullName>
    </submittedName>
</protein>
<dbReference type="AlphaFoldDB" id="L8GWB4"/>
<accession>L8GWB4</accession>
<organism evidence="2 3">
    <name type="scientific">Acanthamoeba castellanii (strain ATCC 30010 / Neff)</name>
    <dbReference type="NCBI Taxonomy" id="1257118"/>
    <lineage>
        <taxon>Eukaryota</taxon>
        <taxon>Amoebozoa</taxon>
        <taxon>Discosea</taxon>
        <taxon>Longamoebia</taxon>
        <taxon>Centramoebida</taxon>
        <taxon>Acanthamoebidae</taxon>
        <taxon>Acanthamoeba</taxon>
    </lineage>
</organism>
<feature type="region of interest" description="Disordered" evidence="1">
    <location>
        <begin position="1"/>
        <end position="38"/>
    </location>
</feature>
<dbReference type="VEuPathDB" id="AmoebaDB:ACA1_062520"/>
<dbReference type="KEGG" id="acan:ACA1_062520"/>
<dbReference type="EMBL" id="KB007974">
    <property type="protein sequence ID" value="ELR17509.1"/>
    <property type="molecule type" value="Genomic_DNA"/>
</dbReference>
<dbReference type="GeneID" id="14918062"/>
<keyword evidence="3" id="KW-1185">Reference proteome</keyword>
<evidence type="ECO:0000256" key="1">
    <source>
        <dbReference type="SAM" id="MobiDB-lite"/>
    </source>
</evidence>
<feature type="region of interest" description="Disordered" evidence="1">
    <location>
        <begin position="120"/>
        <end position="163"/>
    </location>
</feature>
<dbReference type="Proteomes" id="UP000011083">
    <property type="component" value="Unassembled WGS sequence"/>
</dbReference>
<sequence>MAYDHSNPPSRPSSAVPPTSPRINKPVPSRPSKTPSADYGGYEVTFSESIILHNVRDMFKTITFGSLAFPFSEDFSEGLVEERPGVLRFYIFGPPVEVAISGEEDADAFFLDSRCSSSDSFDDALPTPPQSQSPDQPCSPVSPSGRTEKLGAPRAKPKPFNMSSTYSQDYATAAQLAQPRYCRLCSVDAHSHRRCPTRCVLPRCRRRPVHATGTCFYRKRVCTRCGGSGHGQERCTTTTFVDASQAG</sequence>
<name>L8GWB4_ACACF</name>